<evidence type="ECO:0000313" key="2">
    <source>
        <dbReference type="EMBL" id="WGD40148.1"/>
    </source>
</evidence>
<dbReference type="EMBL" id="CP121682">
    <property type="protein sequence ID" value="WGD40148.1"/>
    <property type="molecule type" value="Genomic_DNA"/>
</dbReference>
<name>A0ABY8K0R8_9ACTN</name>
<dbReference type="Proteomes" id="UP001216440">
    <property type="component" value="Chromosome"/>
</dbReference>
<sequence>MREQAVGSVQESSHRGHRHPPEAVDHRGLRLDEARDGAEAAGFGVDDHNASNDVKSIRMRSNRTVCFQKTGWTSSDRKTIGFGAVQTGAPCPEADDGTIPWPKMPDLVWKTWKTAHKEVVDLDIVPEDRVGAEAAEAAGRPGRGPRRRRRSAAAAAVWGGPGWRRLRPVRRSRRRP</sequence>
<evidence type="ECO:0000256" key="1">
    <source>
        <dbReference type="SAM" id="MobiDB-lite"/>
    </source>
</evidence>
<reference evidence="2 3" key="1">
    <citation type="submission" date="2023-03" db="EMBL/GenBank/DDBJ databases">
        <authorList>
            <person name="Mo P."/>
        </authorList>
    </citation>
    <scope>NUCLEOTIDE SEQUENCE [LARGE SCALE GENOMIC DNA]</scope>
    <source>
        <strain evidence="2 3">HUAS 5</strain>
    </source>
</reference>
<feature type="region of interest" description="Disordered" evidence="1">
    <location>
        <begin position="1"/>
        <end position="35"/>
    </location>
</feature>
<dbReference type="RefSeq" id="WP_279333167.1">
    <property type="nucleotide sequence ID" value="NZ_CP121682.1"/>
</dbReference>
<protein>
    <recommendedName>
        <fullName evidence="4">Penicillin-binding protein transpeptidase domain-containing protein</fullName>
    </recommendedName>
</protein>
<feature type="region of interest" description="Disordered" evidence="1">
    <location>
        <begin position="133"/>
        <end position="157"/>
    </location>
</feature>
<accession>A0ABY8K0R8</accession>
<gene>
    <name evidence="2" type="ORF">PYS65_08400</name>
</gene>
<keyword evidence="3" id="KW-1185">Reference proteome</keyword>
<feature type="compositionally biased region" description="Basic and acidic residues" evidence="1">
    <location>
        <begin position="19"/>
        <end position="35"/>
    </location>
</feature>
<proteinExistence type="predicted"/>
<evidence type="ECO:0000313" key="3">
    <source>
        <dbReference type="Proteomes" id="UP001216440"/>
    </source>
</evidence>
<organism evidence="2 3">
    <name type="scientific">Streptomyces cathayae</name>
    <dbReference type="NCBI Taxonomy" id="3031124"/>
    <lineage>
        <taxon>Bacteria</taxon>
        <taxon>Bacillati</taxon>
        <taxon>Actinomycetota</taxon>
        <taxon>Actinomycetes</taxon>
        <taxon>Kitasatosporales</taxon>
        <taxon>Streptomycetaceae</taxon>
        <taxon>Streptomyces</taxon>
    </lineage>
</organism>
<evidence type="ECO:0008006" key="4">
    <source>
        <dbReference type="Google" id="ProtNLM"/>
    </source>
</evidence>